<dbReference type="AlphaFoldDB" id="A0A6A6HSF2"/>
<evidence type="ECO:0000256" key="5">
    <source>
        <dbReference type="ARBA" id="ARBA00023136"/>
    </source>
</evidence>
<dbReference type="EMBL" id="ML987218">
    <property type="protein sequence ID" value="KAF2240360.1"/>
    <property type="molecule type" value="Genomic_DNA"/>
</dbReference>
<sequence>MIASVATFGIGSAVAGSSGSSGMLTAGRTIQGVGSARIMLLMEVIVCDIVPLRRRGKYMSFTLSWCAAGAVVGRPVGGAIAQKNWRWIFYLRVPISGLVLMLMIVCLRLQHRAEPTRARALARVDWIGNGIFMGALTSILFGLVFSGTVFPWRSWHVVLPLAVWPVGWIAFHGLDRSKYCKKPTVTKHIIGNRTSIGALGLVFLSSVLTTWFAFAWPLYWQAVFGTLPLKAGTNYLVFEAFAIPSAAVADQLLARLGVYRPIHLFGFLLSTLDADSPYSYPRPQKQLFGQFS</sequence>
<dbReference type="OrthoDB" id="10021397at2759"/>
<evidence type="ECO:0000256" key="4">
    <source>
        <dbReference type="ARBA" id="ARBA00022989"/>
    </source>
</evidence>
<keyword evidence="4 7" id="KW-1133">Transmembrane helix</keyword>
<evidence type="ECO:0000256" key="2">
    <source>
        <dbReference type="ARBA" id="ARBA00022448"/>
    </source>
</evidence>
<dbReference type="PROSITE" id="PS50850">
    <property type="entry name" value="MFS"/>
    <property type="match status" value="1"/>
</dbReference>
<name>A0A6A6HSF2_9PLEO</name>
<feature type="transmembrane region" description="Helical" evidence="7">
    <location>
        <begin position="87"/>
        <end position="109"/>
    </location>
</feature>
<dbReference type="GeneID" id="54589408"/>
<dbReference type="Pfam" id="PF07690">
    <property type="entry name" value="MFS_1"/>
    <property type="match status" value="1"/>
</dbReference>
<evidence type="ECO:0000256" key="7">
    <source>
        <dbReference type="SAM" id="Phobius"/>
    </source>
</evidence>
<feature type="transmembrane region" description="Helical" evidence="7">
    <location>
        <begin position="195"/>
        <end position="215"/>
    </location>
</feature>
<evidence type="ECO:0000313" key="10">
    <source>
        <dbReference type="Proteomes" id="UP000800094"/>
    </source>
</evidence>
<dbReference type="InterPro" id="IPR020846">
    <property type="entry name" value="MFS_dom"/>
</dbReference>
<keyword evidence="3 7" id="KW-0812">Transmembrane</keyword>
<dbReference type="GO" id="GO:0022857">
    <property type="term" value="F:transmembrane transporter activity"/>
    <property type="evidence" value="ECO:0007669"/>
    <property type="project" value="InterPro"/>
</dbReference>
<evidence type="ECO:0000256" key="6">
    <source>
        <dbReference type="ARBA" id="ARBA00023180"/>
    </source>
</evidence>
<organism evidence="9 10">
    <name type="scientific">Trematosphaeria pertusa</name>
    <dbReference type="NCBI Taxonomy" id="390896"/>
    <lineage>
        <taxon>Eukaryota</taxon>
        <taxon>Fungi</taxon>
        <taxon>Dikarya</taxon>
        <taxon>Ascomycota</taxon>
        <taxon>Pezizomycotina</taxon>
        <taxon>Dothideomycetes</taxon>
        <taxon>Pleosporomycetidae</taxon>
        <taxon>Pleosporales</taxon>
        <taxon>Massarineae</taxon>
        <taxon>Trematosphaeriaceae</taxon>
        <taxon>Trematosphaeria</taxon>
    </lineage>
</organism>
<feature type="transmembrane region" description="Helical" evidence="7">
    <location>
        <begin position="155"/>
        <end position="174"/>
    </location>
</feature>
<proteinExistence type="predicted"/>
<reference evidence="9" key="1">
    <citation type="journal article" date="2020" name="Stud. Mycol.">
        <title>101 Dothideomycetes genomes: a test case for predicting lifestyles and emergence of pathogens.</title>
        <authorList>
            <person name="Haridas S."/>
            <person name="Albert R."/>
            <person name="Binder M."/>
            <person name="Bloem J."/>
            <person name="Labutti K."/>
            <person name="Salamov A."/>
            <person name="Andreopoulos B."/>
            <person name="Baker S."/>
            <person name="Barry K."/>
            <person name="Bills G."/>
            <person name="Bluhm B."/>
            <person name="Cannon C."/>
            <person name="Castanera R."/>
            <person name="Culley D."/>
            <person name="Daum C."/>
            <person name="Ezra D."/>
            <person name="Gonzalez J."/>
            <person name="Henrissat B."/>
            <person name="Kuo A."/>
            <person name="Liang C."/>
            <person name="Lipzen A."/>
            <person name="Lutzoni F."/>
            <person name="Magnuson J."/>
            <person name="Mondo S."/>
            <person name="Nolan M."/>
            <person name="Ohm R."/>
            <person name="Pangilinan J."/>
            <person name="Park H.-J."/>
            <person name="Ramirez L."/>
            <person name="Alfaro M."/>
            <person name="Sun H."/>
            <person name="Tritt A."/>
            <person name="Yoshinaga Y."/>
            <person name="Zwiers L.-H."/>
            <person name="Turgeon B."/>
            <person name="Goodwin S."/>
            <person name="Spatafora J."/>
            <person name="Crous P."/>
            <person name="Grigoriev I."/>
        </authorList>
    </citation>
    <scope>NUCLEOTIDE SEQUENCE</scope>
    <source>
        <strain evidence="9">CBS 122368</strain>
    </source>
</reference>
<evidence type="ECO:0000256" key="3">
    <source>
        <dbReference type="ARBA" id="ARBA00022692"/>
    </source>
</evidence>
<dbReference type="GO" id="GO:0005886">
    <property type="term" value="C:plasma membrane"/>
    <property type="evidence" value="ECO:0007669"/>
    <property type="project" value="TreeGrafter"/>
</dbReference>
<dbReference type="InterPro" id="IPR036259">
    <property type="entry name" value="MFS_trans_sf"/>
</dbReference>
<keyword evidence="5 7" id="KW-0472">Membrane</keyword>
<dbReference type="RefSeq" id="XP_033675364.1">
    <property type="nucleotide sequence ID" value="XM_033836078.1"/>
</dbReference>
<feature type="transmembrane region" description="Helical" evidence="7">
    <location>
        <begin position="130"/>
        <end position="149"/>
    </location>
</feature>
<accession>A0A6A6HSF2</accession>
<keyword evidence="6" id="KW-0325">Glycoprotein</keyword>
<feature type="transmembrane region" description="Helical" evidence="7">
    <location>
        <begin position="62"/>
        <end position="81"/>
    </location>
</feature>
<dbReference type="SUPFAM" id="SSF103473">
    <property type="entry name" value="MFS general substrate transporter"/>
    <property type="match status" value="1"/>
</dbReference>
<comment type="subcellular location">
    <subcellularLocation>
        <location evidence="1">Membrane</location>
        <topology evidence="1">Multi-pass membrane protein</topology>
    </subcellularLocation>
</comment>
<dbReference type="InterPro" id="IPR011701">
    <property type="entry name" value="MFS"/>
</dbReference>
<keyword evidence="2" id="KW-0813">Transport</keyword>
<protein>
    <submittedName>
        <fullName evidence="9">MFS general substrate transporter</fullName>
    </submittedName>
</protein>
<keyword evidence="10" id="KW-1185">Reference proteome</keyword>
<feature type="domain" description="Major facilitator superfamily (MFS) profile" evidence="8">
    <location>
        <begin position="1"/>
        <end position="292"/>
    </location>
</feature>
<evidence type="ECO:0000259" key="8">
    <source>
        <dbReference type="PROSITE" id="PS50850"/>
    </source>
</evidence>
<evidence type="ECO:0000256" key="1">
    <source>
        <dbReference type="ARBA" id="ARBA00004141"/>
    </source>
</evidence>
<dbReference type="PANTHER" id="PTHR23501:SF187">
    <property type="entry name" value="MAJOR FACILITATOR SUPERFAMILY (MFS) PROFILE DOMAIN-CONTAINING PROTEIN"/>
    <property type="match status" value="1"/>
</dbReference>
<dbReference type="Proteomes" id="UP000800094">
    <property type="component" value="Unassembled WGS sequence"/>
</dbReference>
<evidence type="ECO:0000313" key="9">
    <source>
        <dbReference type="EMBL" id="KAF2240360.1"/>
    </source>
</evidence>
<gene>
    <name evidence="9" type="ORF">BU26DRAFT_611649</name>
</gene>
<dbReference type="PANTHER" id="PTHR23501">
    <property type="entry name" value="MAJOR FACILITATOR SUPERFAMILY"/>
    <property type="match status" value="1"/>
</dbReference>
<dbReference type="Gene3D" id="1.20.1720.10">
    <property type="entry name" value="Multidrug resistance protein D"/>
    <property type="match status" value="1"/>
</dbReference>